<accession>A0A1Y1JM19</accession>
<name>A0A1Y1JM19_PLAGO</name>
<proteinExistence type="predicted"/>
<reference evidence="2" key="1">
    <citation type="submission" date="2017-04" db="EMBL/GenBank/DDBJ databases">
        <title>Plasmodium gonderi genome.</title>
        <authorList>
            <person name="Arisue N."/>
            <person name="Honma H."/>
            <person name="Kawai S."/>
            <person name="Tougan T."/>
            <person name="Tanabe K."/>
            <person name="Horii T."/>
        </authorList>
    </citation>
    <scope>NUCLEOTIDE SEQUENCE [LARGE SCALE GENOMIC DNA]</scope>
    <source>
        <strain evidence="2">ATCC 30045</strain>
    </source>
</reference>
<sequence>MKGAMLTLHLQRRFLSKYNFFISVRKGGESTLIKDIKQVYVKEIIKYETENCNNSEEKNNKKKVKHLIRLSKSNGGVQIKCSPSFIYLLSLKCGYIESIWLNVAKNTTCTSLTCLRHIIKNVPWDTYIYPNYLKGIPLKITALKSKLFDTLSIRNVINEELNEYIRVYQCDIRTPTNISSSPFISHTNNTTLSEQYDLGYSSYGKDKVNTINTVDMIIHPQSESRNEINANIEDQNDGGIKKNIWNLLAVHIENNLCNVDLKFTGKLSPRFYEYEYIDQLSNVANADKYENLNFYSLFRNDYSINDEQIRNIVTTNVPMWSVSEEKKKIQLKYQNDITGVDYINVGRNCINGEKTNYYNYKYFQNTKGISRGPSPPLNLCKPGEPSSSPETCTLFKAEEKSINSIHSMGNKVEKKRINSIYTVEGKKWTSKRHINLDTNESKMCNHMNHSKRGDICETDPSIGKDSFLNEKLKEEYHTQKRKSIVAINHDMAKDELVKCHTVAGEDEPIFFKRPISESGNDYISGRNNNSEYILNRLQDMEIKRMNHLNNNFFLSDDCYDSASCIYSLAIHKCIRNRKRVNLIWDPFCSNGSIIFELLFFFLNMPIYSHKEILPFMNLKIYDQQEFENIYQYILDNMNNANNYHTQLIGTDNRSIMIAQCKKNLVRCALYHKDTFKKIKKNRNSASVGSSSHEQDENLSFSNENYLKRNSFLEGVLRDHVLDDHVDMHEEEMKDDHPEISHVDESQEMNHVRDMDALLRIQKAPKGDRTKSQCGTHQNGIHQNGIHQNGIHQNGIHQNGIHQNESPRKSVMESKQNITAPDVDTISISTSEDQKYNLEFPLDISFHKAHFFNVVPFVKNATIITKIPHFSFSKELGINKKTLTLYEQFEQMLSSRSDWKGVYVFIRNQVFLNKSKLEWNKMMSLRDSKGRQLTLLSWTGRKKNLYSFSTEDDKLRELERFSENLSFQN</sequence>
<evidence type="ECO:0000313" key="2">
    <source>
        <dbReference type="Proteomes" id="UP000195521"/>
    </source>
</evidence>
<dbReference type="Proteomes" id="UP000195521">
    <property type="component" value="Unassembled WGS sequence"/>
</dbReference>
<organism evidence="1 2">
    <name type="scientific">Plasmodium gonderi</name>
    <dbReference type="NCBI Taxonomy" id="77519"/>
    <lineage>
        <taxon>Eukaryota</taxon>
        <taxon>Sar</taxon>
        <taxon>Alveolata</taxon>
        <taxon>Apicomplexa</taxon>
        <taxon>Aconoidasida</taxon>
        <taxon>Haemosporida</taxon>
        <taxon>Plasmodiidae</taxon>
        <taxon>Plasmodium</taxon>
        <taxon>Plasmodium (Plasmodium)</taxon>
    </lineage>
</organism>
<dbReference type="OMA" id="WDPFCSN"/>
<gene>
    <name evidence="1" type="ORF">PGO_144340</name>
</gene>
<dbReference type="GeneID" id="39750382"/>
<keyword evidence="2" id="KW-1185">Reference proteome</keyword>
<dbReference type="EMBL" id="BDQF01000015">
    <property type="protein sequence ID" value="GAW83636.1"/>
    <property type="molecule type" value="Genomic_DNA"/>
</dbReference>
<protein>
    <recommendedName>
        <fullName evidence="3">Methyltransferase</fullName>
    </recommendedName>
</protein>
<dbReference type="AlphaFoldDB" id="A0A1Y1JM19"/>
<dbReference type="Gene3D" id="3.30.2130.30">
    <property type="match status" value="1"/>
</dbReference>
<dbReference type="OrthoDB" id="361479at2759"/>
<dbReference type="RefSeq" id="XP_028546225.1">
    <property type="nucleotide sequence ID" value="XM_028690424.1"/>
</dbReference>
<evidence type="ECO:0000313" key="1">
    <source>
        <dbReference type="EMBL" id="GAW83636.1"/>
    </source>
</evidence>
<comment type="caution">
    <text evidence="1">The sequence shown here is derived from an EMBL/GenBank/DDBJ whole genome shotgun (WGS) entry which is preliminary data.</text>
</comment>
<evidence type="ECO:0008006" key="3">
    <source>
        <dbReference type="Google" id="ProtNLM"/>
    </source>
</evidence>